<dbReference type="EMBL" id="CP006850">
    <property type="protein sequence ID" value="AHH19975.1"/>
    <property type="molecule type" value="Genomic_DNA"/>
</dbReference>
<evidence type="ECO:0000256" key="1">
    <source>
        <dbReference type="SAM" id="Phobius"/>
    </source>
</evidence>
<protein>
    <submittedName>
        <fullName evidence="3">Mce family protein MceA</fullName>
    </submittedName>
</protein>
<dbReference type="GO" id="GO:0051701">
    <property type="term" value="P:biological process involved in interaction with host"/>
    <property type="evidence" value="ECO:0007669"/>
    <property type="project" value="TreeGrafter"/>
</dbReference>
<dbReference type="KEGG" id="nno:NONO_c51910"/>
<evidence type="ECO:0000313" key="4">
    <source>
        <dbReference type="Proteomes" id="UP000019150"/>
    </source>
</evidence>
<dbReference type="InterPro" id="IPR003399">
    <property type="entry name" value="Mce/MlaD"/>
</dbReference>
<dbReference type="OrthoDB" id="4367361at2"/>
<dbReference type="PANTHER" id="PTHR33371:SF19">
    <property type="entry name" value="MCE-FAMILY PROTEIN MCE4A"/>
    <property type="match status" value="1"/>
</dbReference>
<dbReference type="AlphaFoldDB" id="W5TKU9"/>
<dbReference type="GO" id="GO:0005576">
    <property type="term" value="C:extracellular region"/>
    <property type="evidence" value="ECO:0007669"/>
    <property type="project" value="TreeGrafter"/>
</dbReference>
<evidence type="ECO:0000313" key="3">
    <source>
        <dbReference type="EMBL" id="AHH19975.1"/>
    </source>
</evidence>
<dbReference type="PATRIC" id="fig|1415166.3.peg.5352"/>
<evidence type="ECO:0000259" key="2">
    <source>
        <dbReference type="Pfam" id="PF02470"/>
    </source>
</evidence>
<dbReference type="STRING" id="1415166.NONO_c51910"/>
<accession>W5TKU9</accession>
<feature type="transmembrane region" description="Helical" evidence="1">
    <location>
        <begin position="16"/>
        <end position="40"/>
    </location>
</feature>
<name>W5TKU9_9NOCA</name>
<dbReference type="HOGENOM" id="CLU_060723_0_0_11"/>
<keyword evidence="4" id="KW-1185">Reference proteome</keyword>
<gene>
    <name evidence="3" type="primary">mce12A</name>
    <name evidence="3" type="ORF">NONO_c51910</name>
</gene>
<dbReference type="eggNOG" id="COG1463">
    <property type="taxonomic scope" value="Bacteria"/>
</dbReference>
<dbReference type="PANTHER" id="PTHR33371">
    <property type="entry name" value="INTERMEMBRANE PHOSPHOLIPID TRANSPORT SYSTEM BINDING PROTEIN MLAD-RELATED"/>
    <property type="match status" value="1"/>
</dbReference>
<keyword evidence="1" id="KW-0472">Membrane</keyword>
<reference evidence="3 4" key="1">
    <citation type="journal article" date="2014" name="Appl. Environ. Microbiol.">
        <title>Insights into the Microbial Degradation of Rubber and Gutta-Percha by Analysis of the Complete Genome of Nocardia nova SH22a.</title>
        <authorList>
            <person name="Luo Q."/>
            <person name="Hiessl S."/>
            <person name="Poehlein A."/>
            <person name="Daniel R."/>
            <person name="Steinbuchel A."/>
        </authorList>
    </citation>
    <scope>NUCLEOTIDE SEQUENCE [LARGE SCALE GENOMIC DNA]</scope>
    <source>
        <strain evidence="3">SH22a</strain>
    </source>
</reference>
<keyword evidence="1" id="KW-1133">Transmembrane helix</keyword>
<proteinExistence type="predicted"/>
<keyword evidence="1" id="KW-0812">Transmembrane</keyword>
<dbReference type="Proteomes" id="UP000019150">
    <property type="component" value="Chromosome"/>
</dbReference>
<feature type="domain" description="Mce/MlaD" evidence="2">
    <location>
        <begin position="45"/>
        <end position="122"/>
    </location>
</feature>
<dbReference type="InterPro" id="IPR052336">
    <property type="entry name" value="MlaD_Phospholipid_Transporter"/>
</dbReference>
<dbReference type="Pfam" id="PF02470">
    <property type="entry name" value="MlaD"/>
    <property type="match status" value="1"/>
</dbReference>
<sequence>MPPYGMPGVHIDRRRSVFVGVAVFVVTAVVATGIAGYRAWKPEDGWPVTLVTEQIGDGVAAGTDVRIDGVGVGKVTDIGPAAFGTQRISMRLDPKRLHGLDDSLGIDYAPANLFGISEIELRRGPGGRPLRPGSVIALTGARADGVYDATMGSLLRSMSQVSTTVLTPQLSTLIARLATDMQAFTPFMQAAISLARTVADTQRMDPSVLLENFGRALGPTSELVDATTSVIDRIYTIDVLRNNRPTIDAGLDMVMNKLFPTLTTTLFHTGAALGGYTDMLAPLLSVLGQMVPDPHTSSAQLGQVIERLRTAMPDTGAGPALNLDLDLTGVPGLAVPLLGGAKGGAR</sequence>
<organism evidence="3 4">
    <name type="scientific">Nocardia nova SH22a</name>
    <dbReference type="NCBI Taxonomy" id="1415166"/>
    <lineage>
        <taxon>Bacteria</taxon>
        <taxon>Bacillati</taxon>
        <taxon>Actinomycetota</taxon>
        <taxon>Actinomycetes</taxon>
        <taxon>Mycobacteriales</taxon>
        <taxon>Nocardiaceae</taxon>
        <taxon>Nocardia</taxon>
    </lineage>
</organism>